<dbReference type="Proteomes" id="UP000320386">
    <property type="component" value="Chromosome"/>
</dbReference>
<keyword evidence="7 10" id="KW-0472">Membrane</keyword>
<evidence type="ECO:0000256" key="2">
    <source>
        <dbReference type="ARBA" id="ARBA00022516"/>
    </source>
</evidence>
<keyword evidence="11" id="KW-0012">Acyltransferase</keyword>
<feature type="transmembrane region" description="Helical" evidence="10">
    <location>
        <begin position="142"/>
        <end position="163"/>
    </location>
</feature>
<comment type="similarity">
    <text evidence="10">Belongs to the PlsY family.</text>
</comment>
<dbReference type="RefSeq" id="WP_145446170.1">
    <property type="nucleotide sequence ID" value="NZ_CP036280.1"/>
</dbReference>
<dbReference type="UniPathway" id="UPA00085"/>
<comment type="subcellular location">
    <subcellularLocation>
        <location evidence="10">Cell membrane</location>
        <topology evidence="10">Multi-pass membrane protein</topology>
    </subcellularLocation>
</comment>
<dbReference type="HAMAP" id="MF_01043">
    <property type="entry name" value="PlsY"/>
    <property type="match status" value="1"/>
</dbReference>
<dbReference type="SMART" id="SM01207">
    <property type="entry name" value="G3P_acyltransf"/>
    <property type="match status" value="1"/>
</dbReference>
<dbReference type="GO" id="GO:0008654">
    <property type="term" value="P:phospholipid biosynthetic process"/>
    <property type="evidence" value="ECO:0007669"/>
    <property type="project" value="UniProtKB-UniRule"/>
</dbReference>
<dbReference type="GO" id="GO:0043772">
    <property type="term" value="F:acyl-phosphate glycerol-3-phosphate acyltransferase activity"/>
    <property type="evidence" value="ECO:0007669"/>
    <property type="project" value="UniProtKB-UniRule"/>
</dbReference>
<keyword evidence="12" id="KW-1185">Reference proteome</keyword>
<protein>
    <recommendedName>
        <fullName evidence="10">Glycerol-3-phosphate acyltransferase</fullName>
    </recommendedName>
    <alternativeName>
        <fullName evidence="10">Acyl-PO4 G3P acyltransferase</fullName>
    </alternativeName>
    <alternativeName>
        <fullName evidence="10">Acyl-phosphate--glycerol-3-phosphate acyltransferase</fullName>
    </alternativeName>
    <alternativeName>
        <fullName evidence="10">G3P acyltransferase</fullName>
        <shortName evidence="10">GPAT</shortName>
        <ecNumber evidence="10">2.3.1.275</ecNumber>
    </alternativeName>
    <alternativeName>
        <fullName evidence="10">Lysophosphatidic acid synthase</fullName>
        <shortName evidence="10">LPA synthase</shortName>
    </alternativeName>
</protein>
<comment type="catalytic activity">
    <reaction evidence="10">
        <text>an acyl phosphate + sn-glycerol 3-phosphate = a 1-acyl-sn-glycero-3-phosphate + phosphate</text>
        <dbReference type="Rhea" id="RHEA:34075"/>
        <dbReference type="ChEBI" id="CHEBI:43474"/>
        <dbReference type="ChEBI" id="CHEBI:57597"/>
        <dbReference type="ChEBI" id="CHEBI:57970"/>
        <dbReference type="ChEBI" id="CHEBI:59918"/>
        <dbReference type="EC" id="2.3.1.275"/>
    </reaction>
</comment>
<keyword evidence="3 10" id="KW-0808">Transferase</keyword>
<proteinExistence type="inferred from homology"/>
<evidence type="ECO:0000256" key="7">
    <source>
        <dbReference type="ARBA" id="ARBA00023136"/>
    </source>
</evidence>
<dbReference type="EC" id="2.3.1.275" evidence="10"/>
<comment type="subunit">
    <text evidence="10">Probably interacts with PlsX.</text>
</comment>
<feature type="transmembrane region" description="Helical" evidence="10">
    <location>
        <begin position="115"/>
        <end position="136"/>
    </location>
</feature>
<feature type="transmembrane region" description="Helical" evidence="10">
    <location>
        <begin position="80"/>
        <end position="103"/>
    </location>
</feature>
<comment type="function">
    <text evidence="10">Catalyzes the transfer of an acyl group from acyl-phosphate (acyl-PO(4)) to glycerol-3-phosphate (G3P) to form lysophosphatidic acid (LPA). This enzyme utilizes acyl-phosphate as fatty acyl donor, but not acyl-CoA or acyl-ACP.</text>
</comment>
<dbReference type="InterPro" id="IPR003811">
    <property type="entry name" value="G3P_acylTferase_PlsY"/>
</dbReference>
<keyword evidence="6 10" id="KW-0443">Lipid metabolism</keyword>
<keyword evidence="2 10" id="KW-0444">Lipid biosynthesis</keyword>
<reference evidence="11 12" key="1">
    <citation type="submission" date="2019-02" db="EMBL/GenBank/DDBJ databases">
        <title>Deep-cultivation of Planctomycetes and their phenomic and genomic characterization uncovers novel biology.</title>
        <authorList>
            <person name="Wiegand S."/>
            <person name="Jogler M."/>
            <person name="Boedeker C."/>
            <person name="Pinto D."/>
            <person name="Vollmers J."/>
            <person name="Rivas-Marin E."/>
            <person name="Kohn T."/>
            <person name="Peeters S.H."/>
            <person name="Heuer A."/>
            <person name="Rast P."/>
            <person name="Oberbeckmann S."/>
            <person name="Bunk B."/>
            <person name="Jeske O."/>
            <person name="Meyerdierks A."/>
            <person name="Storesund J.E."/>
            <person name="Kallscheuer N."/>
            <person name="Luecker S."/>
            <person name="Lage O.M."/>
            <person name="Pohl T."/>
            <person name="Merkel B.J."/>
            <person name="Hornburger P."/>
            <person name="Mueller R.-W."/>
            <person name="Bruemmer F."/>
            <person name="Labrenz M."/>
            <person name="Spormann A.M."/>
            <person name="Op den Camp H."/>
            <person name="Overmann J."/>
            <person name="Amann R."/>
            <person name="Jetten M.S.M."/>
            <person name="Mascher T."/>
            <person name="Medema M.H."/>
            <person name="Devos D.P."/>
            <person name="Kaster A.-K."/>
            <person name="Ovreas L."/>
            <person name="Rohde M."/>
            <person name="Galperin M.Y."/>
            <person name="Jogler C."/>
        </authorList>
    </citation>
    <scope>NUCLEOTIDE SEQUENCE [LARGE SCALE GENOMIC DNA]</scope>
    <source>
        <strain evidence="11 12">Pan265</strain>
    </source>
</reference>
<dbReference type="GO" id="GO:0005886">
    <property type="term" value="C:plasma membrane"/>
    <property type="evidence" value="ECO:0007669"/>
    <property type="project" value="UniProtKB-SubCell"/>
</dbReference>
<dbReference type="OrthoDB" id="9777124at2"/>
<sequence length="219" mass="22677">MSVWIWMVLGYLCGSIPFGLLLGWARGVDIRRHGSGNIGATNAGRVLGRRMGLICFGLDLAKGLLPVLAFSLLGEREAGFWGALSGMGVAVSAMAGHILPVWLKFKGGKGVATGLGVMLGLWPVVTLPAVVAGVAWVGVTWFWGYVSLGSVVAAGLLPVLAVASGVSQGLSASEIGVYGVVTGALGVMVIVRHKGNMARIRSGTEPRVGWSRRGERPSA</sequence>
<evidence type="ECO:0000256" key="5">
    <source>
        <dbReference type="ARBA" id="ARBA00022989"/>
    </source>
</evidence>
<dbReference type="PANTHER" id="PTHR30309">
    <property type="entry name" value="INNER MEMBRANE PROTEIN YGIH"/>
    <property type="match status" value="1"/>
</dbReference>
<keyword evidence="8 10" id="KW-0594">Phospholipid biosynthesis</keyword>
<evidence type="ECO:0000313" key="11">
    <source>
        <dbReference type="EMBL" id="QDU71981.1"/>
    </source>
</evidence>
<keyword evidence="9 10" id="KW-1208">Phospholipid metabolism</keyword>
<dbReference type="PANTHER" id="PTHR30309:SF0">
    <property type="entry name" value="GLYCEROL-3-PHOSPHATE ACYLTRANSFERASE-RELATED"/>
    <property type="match status" value="1"/>
</dbReference>
<comment type="pathway">
    <text evidence="10">Lipid metabolism; phospholipid metabolism.</text>
</comment>
<feature type="transmembrane region" description="Helical" evidence="10">
    <location>
        <begin position="6"/>
        <end position="25"/>
    </location>
</feature>
<evidence type="ECO:0000313" key="12">
    <source>
        <dbReference type="Proteomes" id="UP000320386"/>
    </source>
</evidence>
<keyword evidence="4 10" id="KW-0812">Transmembrane</keyword>
<feature type="transmembrane region" description="Helical" evidence="10">
    <location>
        <begin position="53"/>
        <end position="74"/>
    </location>
</feature>
<keyword evidence="1 10" id="KW-1003">Cell membrane</keyword>
<evidence type="ECO:0000256" key="8">
    <source>
        <dbReference type="ARBA" id="ARBA00023209"/>
    </source>
</evidence>
<dbReference type="NCBIfam" id="TIGR00023">
    <property type="entry name" value="glycerol-3-phosphate 1-O-acyltransferase PlsY"/>
    <property type="match status" value="1"/>
</dbReference>
<dbReference type="AlphaFoldDB" id="A0A518BYC9"/>
<organism evidence="11 12">
    <name type="scientific">Mucisphaera calidilacus</name>
    <dbReference type="NCBI Taxonomy" id="2527982"/>
    <lineage>
        <taxon>Bacteria</taxon>
        <taxon>Pseudomonadati</taxon>
        <taxon>Planctomycetota</taxon>
        <taxon>Phycisphaerae</taxon>
        <taxon>Phycisphaerales</taxon>
        <taxon>Phycisphaeraceae</taxon>
        <taxon>Mucisphaera</taxon>
    </lineage>
</organism>
<dbReference type="EMBL" id="CP036280">
    <property type="protein sequence ID" value="QDU71981.1"/>
    <property type="molecule type" value="Genomic_DNA"/>
</dbReference>
<evidence type="ECO:0000256" key="3">
    <source>
        <dbReference type="ARBA" id="ARBA00022679"/>
    </source>
</evidence>
<keyword evidence="5 10" id="KW-1133">Transmembrane helix</keyword>
<evidence type="ECO:0000256" key="6">
    <source>
        <dbReference type="ARBA" id="ARBA00023098"/>
    </source>
</evidence>
<evidence type="ECO:0000256" key="1">
    <source>
        <dbReference type="ARBA" id="ARBA00022475"/>
    </source>
</evidence>
<dbReference type="KEGG" id="mcad:Pan265_18400"/>
<accession>A0A518BYC9</accession>
<evidence type="ECO:0000256" key="9">
    <source>
        <dbReference type="ARBA" id="ARBA00023264"/>
    </source>
</evidence>
<dbReference type="Pfam" id="PF02660">
    <property type="entry name" value="G3P_acyltransf"/>
    <property type="match status" value="1"/>
</dbReference>
<gene>
    <name evidence="10 11" type="primary">plsY</name>
    <name evidence="11" type="ORF">Pan265_18400</name>
</gene>
<evidence type="ECO:0000256" key="4">
    <source>
        <dbReference type="ARBA" id="ARBA00022692"/>
    </source>
</evidence>
<feature type="transmembrane region" description="Helical" evidence="10">
    <location>
        <begin position="175"/>
        <end position="193"/>
    </location>
</feature>
<evidence type="ECO:0000256" key="10">
    <source>
        <dbReference type="HAMAP-Rule" id="MF_01043"/>
    </source>
</evidence>
<name>A0A518BYC9_9BACT</name>